<organism evidence="1 2">
    <name type="scientific">Trichoderma harzianum CBS 226.95</name>
    <dbReference type="NCBI Taxonomy" id="983964"/>
    <lineage>
        <taxon>Eukaryota</taxon>
        <taxon>Fungi</taxon>
        <taxon>Dikarya</taxon>
        <taxon>Ascomycota</taxon>
        <taxon>Pezizomycotina</taxon>
        <taxon>Sordariomycetes</taxon>
        <taxon>Hypocreomycetidae</taxon>
        <taxon>Hypocreales</taxon>
        <taxon>Hypocreaceae</taxon>
        <taxon>Trichoderma</taxon>
    </lineage>
</organism>
<reference evidence="1 2" key="1">
    <citation type="submission" date="2016-07" db="EMBL/GenBank/DDBJ databases">
        <title>Multiple horizontal gene transfer events from other fungi enriched the ability of initially mycotrophic Trichoderma (Ascomycota) to feed on dead plant biomass.</title>
        <authorList>
            <consortium name="DOE Joint Genome Institute"/>
            <person name="Aerts A."/>
            <person name="Atanasova L."/>
            <person name="Chenthamara K."/>
            <person name="Zhang J."/>
            <person name="Grujic M."/>
            <person name="Henrissat B."/>
            <person name="Kuo A."/>
            <person name="Salamov A."/>
            <person name="Lipzen A."/>
            <person name="Labutti K."/>
            <person name="Barry K."/>
            <person name="Miao Y."/>
            <person name="Rahimi M.J."/>
            <person name="Shen Q."/>
            <person name="Grigoriev I.V."/>
            <person name="Kubicek C.P."/>
            <person name="Druzhinina I.S."/>
        </authorList>
    </citation>
    <scope>NUCLEOTIDE SEQUENCE [LARGE SCALE GENOMIC DNA]</scope>
    <source>
        <strain evidence="1 2">CBS 226.95</strain>
    </source>
</reference>
<protein>
    <submittedName>
        <fullName evidence="1">Uncharacterized protein</fullName>
    </submittedName>
</protein>
<dbReference type="RefSeq" id="XP_024775404.1">
    <property type="nucleotide sequence ID" value="XM_024917213.1"/>
</dbReference>
<gene>
    <name evidence="1" type="ORF">M431DRAFT_494162</name>
</gene>
<evidence type="ECO:0000313" key="1">
    <source>
        <dbReference type="EMBL" id="PTB55727.1"/>
    </source>
</evidence>
<sequence length="81" mass="8603">MAGLLLPLCKLILPARHSIAMCAPRRLGVNILFPERITNSIRDNLDLPERTPSAAALWGAVGLKSRVSSLASAKCHGIDGS</sequence>
<name>A0A2T4AF75_TRIHA</name>
<dbReference type="AlphaFoldDB" id="A0A2T4AF75"/>
<accession>A0A2T4AF75</accession>
<keyword evidence="2" id="KW-1185">Reference proteome</keyword>
<dbReference type="Proteomes" id="UP000241690">
    <property type="component" value="Unassembled WGS sequence"/>
</dbReference>
<dbReference type="GeneID" id="36625782"/>
<dbReference type="EMBL" id="KZ679679">
    <property type="protein sequence ID" value="PTB55727.1"/>
    <property type="molecule type" value="Genomic_DNA"/>
</dbReference>
<proteinExistence type="predicted"/>
<evidence type="ECO:0000313" key="2">
    <source>
        <dbReference type="Proteomes" id="UP000241690"/>
    </source>
</evidence>